<evidence type="ECO:0000313" key="8">
    <source>
        <dbReference type="EMBL" id="GBD67721.1"/>
    </source>
</evidence>
<evidence type="ECO:0000256" key="4">
    <source>
        <dbReference type="ARBA" id="ARBA00022989"/>
    </source>
</evidence>
<dbReference type="EMBL" id="BDEC01000017">
    <property type="protein sequence ID" value="GBD67721.1"/>
    <property type="molecule type" value="Genomic_DNA"/>
</dbReference>
<keyword evidence="5 7" id="KW-0472">Membrane</keyword>
<reference evidence="8 9" key="1">
    <citation type="submission" date="2016-05" db="EMBL/GenBank/DDBJ databases">
        <title>Whole genome sequencing of Tetragenococcus halophilus subsp. halophilus NISL 7118.</title>
        <authorList>
            <person name="Shiwa Y."/>
            <person name="Nishimura I."/>
            <person name="Yoshikawa H."/>
            <person name="Koyama Y."/>
            <person name="Oguma T."/>
        </authorList>
    </citation>
    <scope>NUCLEOTIDE SEQUENCE [LARGE SCALE GENOMIC DNA]</scope>
    <source>
        <strain evidence="8 9">NISL 7118</strain>
    </source>
</reference>
<protein>
    <submittedName>
        <fullName evidence="8">Uncharacterized protein</fullName>
    </submittedName>
</protein>
<feature type="compositionally biased region" description="Polar residues" evidence="6">
    <location>
        <begin position="43"/>
        <end position="61"/>
    </location>
</feature>
<dbReference type="Pfam" id="PF04277">
    <property type="entry name" value="OAD_gamma"/>
    <property type="match status" value="1"/>
</dbReference>
<evidence type="ECO:0000256" key="6">
    <source>
        <dbReference type="SAM" id="MobiDB-lite"/>
    </source>
</evidence>
<feature type="region of interest" description="Disordered" evidence="6">
    <location>
        <begin position="42"/>
        <end position="71"/>
    </location>
</feature>
<keyword evidence="2" id="KW-1003">Cell membrane</keyword>
<evidence type="ECO:0000256" key="5">
    <source>
        <dbReference type="ARBA" id="ARBA00023136"/>
    </source>
</evidence>
<dbReference type="AlphaFoldDB" id="A0A2H6CPQ7"/>
<accession>A0A2H6CPQ7</accession>
<keyword evidence="3 7" id="KW-0812">Transmembrane</keyword>
<dbReference type="Proteomes" id="UP000236214">
    <property type="component" value="Unassembled WGS sequence"/>
</dbReference>
<comment type="subcellular location">
    <subcellularLocation>
        <location evidence="1">Cell membrane</location>
    </subcellularLocation>
</comment>
<name>A0A2H6CPQ7_TETHA</name>
<evidence type="ECO:0000256" key="1">
    <source>
        <dbReference type="ARBA" id="ARBA00004236"/>
    </source>
</evidence>
<feature type="transmembrane region" description="Helical" evidence="7">
    <location>
        <begin position="12"/>
        <end position="34"/>
    </location>
</feature>
<proteinExistence type="predicted"/>
<keyword evidence="4 7" id="KW-1133">Transmembrane helix</keyword>
<evidence type="ECO:0000313" key="9">
    <source>
        <dbReference type="Proteomes" id="UP000236214"/>
    </source>
</evidence>
<dbReference type="GO" id="GO:0015081">
    <property type="term" value="F:sodium ion transmembrane transporter activity"/>
    <property type="evidence" value="ECO:0007669"/>
    <property type="project" value="InterPro"/>
</dbReference>
<sequence length="93" mass="10323">MANFTIIDGLMLMIVAMAAVFTVLIGLWGILTIVKNLVDKENNNQPLPANNQEDLSASQEKSPVETARQETIPPEKVALIMSLVVDKFKRDRN</sequence>
<gene>
    <name evidence="8" type="ORF">TEHN7118_0527</name>
</gene>
<evidence type="ECO:0000256" key="7">
    <source>
        <dbReference type="SAM" id="Phobius"/>
    </source>
</evidence>
<dbReference type="GO" id="GO:0036376">
    <property type="term" value="P:sodium ion export across plasma membrane"/>
    <property type="evidence" value="ECO:0007669"/>
    <property type="project" value="InterPro"/>
</dbReference>
<dbReference type="GeneID" id="64054599"/>
<keyword evidence="9" id="KW-1185">Reference proteome</keyword>
<evidence type="ECO:0000256" key="3">
    <source>
        <dbReference type="ARBA" id="ARBA00022692"/>
    </source>
</evidence>
<dbReference type="GO" id="GO:0005886">
    <property type="term" value="C:plasma membrane"/>
    <property type="evidence" value="ECO:0007669"/>
    <property type="project" value="UniProtKB-SubCell"/>
</dbReference>
<comment type="caution">
    <text evidence="8">The sequence shown here is derived from an EMBL/GenBank/DDBJ whole genome shotgun (WGS) entry which is preliminary data.</text>
</comment>
<evidence type="ECO:0000256" key="2">
    <source>
        <dbReference type="ARBA" id="ARBA00022475"/>
    </source>
</evidence>
<dbReference type="RefSeq" id="WP_014124182.1">
    <property type="nucleotide sequence ID" value="NZ_BAABQP010000018.1"/>
</dbReference>
<dbReference type="InterPro" id="IPR005899">
    <property type="entry name" value="Na_pump_deCOase"/>
</dbReference>
<organism evidence="8 9">
    <name type="scientific">Tetragenococcus halophilus subsp. halophilus</name>
    <dbReference type="NCBI Taxonomy" id="1513897"/>
    <lineage>
        <taxon>Bacteria</taxon>
        <taxon>Bacillati</taxon>
        <taxon>Bacillota</taxon>
        <taxon>Bacilli</taxon>
        <taxon>Lactobacillales</taxon>
        <taxon>Enterococcaceae</taxon>
        <taxon>Tetragenococcus</taxon>
    </lineage>
</organism>